<feature type="transmembrane region" description="Helical" evidence="1">
    <location>
        <begin position="9"/>
        <end position="31"/>
    </location>
</feature>
<sequence length="131" mass="14570">MNIKSLNRIVLISSSVLYSINIILSISLYTLLSVISLPISNVAIRSILISVPLISGIFNALILAMITMSLKYAEYYGMGKSVLAIIIYLAYYFAFKPPSYVLILMFSIIALCIIQIGDLLMYAKVQKEMFG</sequence>
<dbReference type="KEGG" id="sjv:SJAV_21870"/>
<accession>A0AAT9GTV4</accession>
<dbReference type="EMBL" id="AP031322">
    <property type="protein sequence ID" value="BFH74243.1"/>
    <property type="molecule type" value="Genomic_DNA"/>
</dbReference>
<dbReference type="GeneID" id="92355139"/>
<feature type="transmembrane region" description="Helical" evidence="1">
    <location>
        <begin position="100"/>
        <end position="123"/>
    </location>
</feature>
<keyword evidence="1" id="KW-1133">Transmembrane helix</keyword>
<gene>
    <name evidence="2" type="ORF">SJAV_21870</name>
</gene>
<keyword evidence="1" id="KW-0472">Membrane</keyword>
<organism evidence="2">
    <name type="scientific">Sulfurisphaera javensis</name>
    <dbReference type="NCBI Taxonomy" id="2049879"/>
    <lineage>
        <taxon>Archaea</taxon>
        <taxon>Thermoproteota</taxon>
        <taxon>Thermoprotei</taxon>
        <taxon>Sulfolobales</taxon>
        <taxon>Sulfolobaceae</taxon>
        <taxon>Sulfurisphaera</taxon>
    </lineage>
</organism>
<name>A0AAT9GTV4_9CREN</name>
<proteinExistence type="predicted"/>
<feature type="transmembrane region" description="Helical" evidence="1">
    <location>
        <begin position="75"/>
        <end position="94"/>
    </location>
</feature>
<feature type="transmembrane region" description="Helical" evidence="1">
    <location>
        <begin position="43"/>
        <end position="63"/>
    </location>
</feature>
<reference evidence="2" key="1">
    <citation type="submission" date="2024-03" db="EMBL/GenBank/DDBJ databases">
        <title>Complete genome sequence of Sulfurisphaera javensis strain KD-1.</title>
        <authorList>
            <person name="Sakai H."/>
            <person name="Nur N."/>
            <person name="Suwanto A."/>
            <person name="Kurosawa N."/>
        </authorList>
    </citation>
    <scope>NUCLEOTIDE SEQUENCE</scope>
    <source>
        <strain evidence="2">KD-1</strain>
    </source>
</reference>
<dbReference type="AlphaFoldDB" id="A0AAT9GTV4"/>
<evidence type="ECO:0000313" key="2">
    <source>
        <dbReference type="EMBL" id="BFH74243.1"/>
    </source>
</evidence>
<protein>
    <submittedName>
        <fullName evidence="2">Uncharacterized protein</fullName>
    </submittedName>
</protein>
<evidence type="ECO:0000256" key="1">
    <source>
        <dbReference type="SAM" id="Phobius"/>
    </source>
</evidence>
<dbReference type="RefSeq" id="WP_369609770.1">
    <property type="nucleotide sequence ID" value="NZ_AP031322.1"/>
</dbReference>
<keyword evidence="1" id="KW-0812">Transmembrane</keyword>